<dbReference type="PANTHER" id="PTHR30545">
    <property type="entry name" value="SUGAR FERMENTATION STIMULATION PROTEIN A"/>
    <property type="match status" value="1"/>
</dbReference>
<dbReference type="InterPro" id="IPR040452">
    <property type="entry name" value="SfsA_C"/>
</dbReference>
<feature type="domain" description="Sugar fermentation stimulation protein C-terminal" evidence="2">
    <location>
        <begin position="88"/>
        <end position="214"/>
    </location>
</feature>
<dbReference type="CDD" id="cd22357">
    <property type="entry name" value="SfsA-like"/>
    <property type="match status" value="1"/>
</dbReference>
<dbReference type="Gene3D" id="2.40.50.580">
    <property type="match status" value="1"/>
</dbReference>
<dbReference type="KEGG" id="fho:H9Q81_03950"/>
<dbReference type="InterPro" id="IPR041465">
    <property type="entry name" value="SfsA_N"/>
</dbReference>
<proteinExistence type="inferred from homology"/>
<organism evidence="4 5">
    <name type="scientific">Fusobacterium hominis</name>
    <dbReference type="NCBI Taxonomy" id="2764326"/>
    <lineage>
        <taxon>Bacteria</taxon>
        <taxon>Fusobacteriati</taxon>
        <taxon>Fusobacteriota</taxon>
        <taxon>Fusobacteriia</taxon>
        <taxon>Fusobacteriales</taxon>
        <taxon>Fusobacteriaceae</taxon>
        <taxon>Fusobacterium</taxon>
    </lineage>
</organism>
<comment type="similarity">
    <text evidence="1">Belongs to the SfsA family.</text>
</comment>
<feature type="domain" description="SfsA N-terminal OB" evidence="3">
    <location>
        <begin position="16"/>
        <end position="73"/>
    </location>
</feature>
<dbReference type="InterPro" id="IPR005224">
    <property type="entry name" value="SfsA"/>
</dbReference>
<name>A0A7G9GYW0_9FUSO</name>
<protein>
    <recommendedName>
        <fullName evidence="1">Sugar fermentation stimulation protein homolog</fullName>
    </recommendedName>
</protein>
<dbReference type="RefSeq" id="WP_101474685.1">
    <property type="nucleotide sequence ID" value="NZ_CP060637.1"/>
</dbReference>
<dbReference type="NCBIfam" id="TIGR00230">
    <property type="entry name" value="sfsA"/>
    <property type="match status" value="1"/>
</dbReference>
<accession>A0A7G9GYW0</accession>
<evidence type="ECO:0000313" key="5">
    <source>
        <dbReference type="Proteomes" id="UP000515913"/>
    </source>
</evidence>
<dbReference type="HAMAP" id="MF_00095">
    <property type="entry name" value="SfsA"/>
    <property type="match status" value="1"/>
</dbReference>
<gene>
    <name evidence="1 4" type="primary">sfsA</name>
    <name evidence="4" type="ORF">H9Q81_03950</name>
</gene>
<evidence type="ECO:0000259" key="2">
    <source>
        <dbReference type="Pfam" id="PF03749"/>
    </source>
</evidence>
<dbReference type="PANTHER" id="PTHR30545:SF2">
    <property type="entry name" value="SUGAR FERMENTATION STIMULATION PROTEIN A"/>
    <property type="match status" value="1"/>
</dbReference>
<dbReference type="Gene3D" id="3.40.1350.60">
    <property type="match status" value="1"/>
</dbReference>
<dbReference type="Pfam" id="PF17746">
    <property type="entry name" value="SfsA_N"/>
    <property type="match status" value="1"/>
</dbReference>
<dbReference type="EMBL" id="CP060637">
    <property type="protein sequence ID" value="QNM15992.1"/>
    <property type="molecule type" value="Genomic_DNA"/>
</dbReference>
<sequence length="240" mass="27602">MKKILEIGKIEAGIFIDRPNRFIGNIQIGNEIVQCHIHDSGRIKELLYPGNTVGIKKVDKIGKRKTNWDLIYGMTQDGEKILLNSAYHRYISEYILKDKKICPFGALDSLKAEVKNGDSRLDFLGVQDKKNIWIEVKGVSLVENNIAMFPDAPSERAQKHLVELMKLKEKGDRAAVLLLVFRSAIKFRPRFETDIKFTKLFYEALQKGVEVYLMPLCLKDNAIYYDNKKIDIIDKKLLTI</sequence>
<reference evidence="4 5" key="1">
    <citation type="submission" date="2020-08" db="EMBL/GenBank/DDBJ databases">
        <authorList>
            <person name="Liu C."/>
            <person name="Sun Q."/>
        </authorList>
    </citation>
    <scope>NUCLEOTIDE SEQUENCE [LARGE SCALE GENOMIC DNA]</scope>
    <source>
        <strain evidence="4 5">NSJ-57</strain>
    </source>
</reference>
<dbReference type="GO" id="GO:0003677">
    <property type="term" value="F:DNA binding"/>
    <property type="evidence" value="ECO:0007669"/>
    <property type="project" value="InterPro"/>
</dbReference>
<dbReference type="AlphaFoldDB" id="A0A7G9GYW0"/>
<evidence type="ECO:0000259" key="3">
    <source>
        <dbReference type="Pfam" id="PF17746"/>
    </source>
</evidence>
<dbReference type="Pfam" id="PF03749">
    <property type="entry name" value="SfsA"/>
    <property type="match status" value="1"/>
</dbReference>
<evidence type="ECO:0000313" key="4">
    <source>
        <dbReference type="EMBL" id="QNM15992.1"/>
    </source>
</evidence>
<dbReference type="Proteomes" id="UP000515913">
    <property type="component" value="Chromosome"/>
</dbReference>
<evidence type="ECO:0000256" key="1">
    <source>
        <dbReference type="HAMAP-Rule" id="MF_00095"/>
    </source>
</evidence>
<keyword evidence="5" id="KW-1185">Reference proteome</keyword>